<gene>
    <name evidence="2" type="ORF">CKO28_01395</name>
</gene>
<dbReference type="Pfam" id="PF10544">
    <property type="entry name" value="T5orf172"/>
    <property type="match status" value="1"/>
</dbReference>
<feature type="domain" description="Bacteriophage T5 Orf172 DNA-binding" evidence="1">
    <location>
        <begin position="2"/>
        <end position="90"/>
    </location>
</feature>
<proteinExistence type="predicted"/>
<keyword evidence="3" id="KW-1185">Reference proteome</keyword>
<accession>A0ABS1D8F2</accession>
<sequence>MGYVYVFKDKGYDHAVKIGRATDLRERLRRAQGYSPRGIEMVAAWSLRDEIALHRAEVLARNGLEPVPGENNGEEWRLVSSKQAIPCVSRNLADMNPEPVERPVINSGSDDFRHPKTLTGRERYKQALWVYRENETRCLKVQRSSYWNVALERRKTYSLLGFKPIAVFVASDRESMGAANRRIHALSVEIVRRLGYGENHPQVGWLRPCVGEEQVRRFIKSSDLREVPPRQWRPMPEGFQPTK</sequence>
<organism evidence="2 3">
    <name type="scientific">Rhodovibrio sodomensis</name>
    <dbReference type="NCBI Taxonomy" id="1088"/>
    <lineage>
        <taxon>Bacteria</taxon>
        <taxon>Pseudomonadati</taxon>
        <taxon>Pseudomonadota</taxon>
        <taxon>Alphaproteobacteria</taxon>
        <taxon>Rhodospirillales</taxon>
        <taxon>Rhodovibrionaceae</taxon>
        <taxon>Rhodovibrio</taxon>
    </lineage>
</organism>
<evidence type="ECO:0000313" key="2">
    <source>
        <dbReference type="EMBL" id="MBK1666699.1"/>
    </source>
</evidence>
<evidence type="ECO:0000259" key="1">
    <source>
        <dbReference type="Pfam" id="PF10544"/>
    </source>
</evidence>
<protein>
    <recommendedName>
        <fullName evidence="1">Bacteriophage T5 Orf172 DNA-binding domain-containing protein</fullName>
    </recommendedName>
</protein>
<name>A0ABS1D8F2_9PROT</name>
<dbReference type="RefSeq" id="WP_200338754.1">
    <property type="nucleotide sequence ID" value="NZ_NRRL01000001.1"/>
</dbReference>
<reference evidence="2 3" key="1">
    <citation type="journal article" date="2020" name="Microorganisms">
        <title>Osmotic Adaptation and Compatible Solute Biosynthesis of Phototrophic Bacteria as Revealed from Genome Analyses.</title>
        <authorList>
            <person name="Imhoff J.F."/>
            <person name="Rahn T."/>
            <person name="Kunzel S."/>
            <person name="Keller A."/>
            <person name="Neulinger S.C."/>
        </authorList>
    </citation>
    <scope>NUCLEOTIDE SEQUENCE [LARGE SCALE GENOMIC DNA]</scope>
    <source>
        <strain evidence="2 3">DSM 9895</strain>
    </source>
</reference>
<evidence type="ECO:0000313" key="3">
    <source>
        <dbReference type="Proteomes" id="UP001296873"/>
    </source>
</evidence>
<dbReference type="Proteomes" id="UP001296873">
    <property type="component" value="Unassembled WGS sequence"/>
</dbReference>
<dbReference type="EMBL" id="NRRL01000001">
    <property type="protein sequence ID" value="MBK1666699.1"/>
    <property type="molecule type" value="Genomic_DNA"/>
</dbReference>
<dbReference type="InterPro" id="IPR018306">
    <property type="entry name" value="Phage_T5_Orf172_DNA-bd"/>
</dbReference>
<comment type="caution">
    <text evidence="2">The sequence shown here is derived from an EMBL/GenBank/DDBJ whole genome shotgun (WGS) entry which is preliminary data.</text>
</comment>